<dbReference type="EMBL" id="JAUCMX010000014">
    <property type="protein sequence ID" value="KAK3524554.1"/>
    <property type="molecule type" value="Genomic_DNA"/>
</dbReference>
<dbReference type="GO" id="GO:0004523">
    <property type="term" value="F:RNA-DNA hybrid ribonuclease activity"/>
    <property type="evidence" value="ECO:0007669"/>
    <property type="project" value="UniProtKB-EC"/>
</dbReference>
<sequence length="794" mass="92144">MRIISTLNFIPDRLRPGLTTTAINTVDLQGAGGNWATVGQRSRGGRRVRRQREKRKGKSVGLRIGTLNVGTMTGKGRELDILCVQETRWKGSKAHSIGAGIKLFYYGVDSKGNGVGVVLKEEFVRNVLEVKRVSDRVMSLKLEIEGVMLNVVSGYAPQVGCELEEKERFWSELDEVMESIPTGERVVIGADFNGHVGEGNRGDEEVMGKFGVKERNLEGQMVVDFAKRLDMAVVNTYFQKREGHRVTYKSGGRSTQVDYILCRIGNLKEISDCKVVVGESVARQHRMVVCRMTLMVCKKKRSEIEKKTKWWKLKKEECCEEFRQKLRQALGGQVVLPDDWETTAEVIRETGRKVLGVSSGRRKEDKETWWWNEEVQDSIQRKRLAKKKWDMDRTEENRQEYKELQRRVKREVSKAKQKAYDELYTRLDTTEGEKDLYRLARQRDRDWKDVQQVRVIKDRDGRVLTSEESVQRRWKEYFEELMNEENEREKRVEGVNSVEQKEDKIRKDEVRKALKRMKSGKAVGPDDIPVEVWKCLGEAAVEFLTSLFNRVLESERMPEEWRRSVLVPIFKNKGDVQSCSNYRGIKLMSHTMKLWVRVVEARLRKVVEICEQQYGFMPRKSTTDAIFALRILMEKYRDGQRELHCVFVDLEKAYDGAKRGAVVLYEEVKSSREGSALSPFLFAIVMDQLSEEVRQESPWTMMFVDDIIICSESREQVEENLERWRFALKRRGMKVSRSKTEYVCVNEREGSGTVRLQGEEVKKVQEFKYLGSTVQSNGECGKEVKKRVQAGWTR</sequence>
<dbReference type="SUPFAM" id="SSF56672">
    <property type="entry name" value="DNA/RNA polymerases"/>
    <property type="match status" value="2"/>
</dbReference>
<dbReference type="CDD" id="cd09076">
    <property type="entry name" value="L1-EN"/>
    <property type="match status" value="1"/>
</dbReference>
<organism evidence="5 6">
    <name type="scientific">Hemibagrus guttatus</name>
    <dbReference type="NCBI Taxonomy" id="175788"/>
    <lineage>
        <taxon>Eukaryota</taxon>
        <taxon>Metazoa</taxon>
        <taxon>Chordata</taxon>
        <taxon>Craniata</taxon>
        <taxon>Vertebrata</taxon>
        <taxon>Euteleostomi</taxon>
        <taxon>Actinopterygii</taxon>
        <taxon>Neopterygii</taxon>
        <taxon>Teleostei</taxon>
        <taxon>Ostariophysi</taxon>
        <taxon>Siluriformes</taxon>
        <taxon>Bagridae</taxon>
        <taxon>Hemibagrus</taxon>
    </lineage>
</organism>
<dbReference type="Gene3D" id="3.30.70.270">
    <property type="match status" value="1"/>
</dbReference>
<dbReference type="Pfam" id="PF00078">
    <property type="entry name" value="RVT_1"/>
    <property type="match status" value="2"/>
</dbReference>
<keyword evidence="6" id="KW-1185">Reference proteome</keyword>
<dbReference type="InterPro" id="IPR005135">
    <property type="entry name" value="Endo/exonuclease/phosphatase"/>
</dbReference>
<dbReference type="PROSITE" id="PS50878">
    <property type="entry name" value="RT_POL"/>
    <property type="match status" value="1"/>
</dbReference>
<dbReference type="Pfam" id="PF03372">
    <property type="entry name" value="Exo_endo_phos"/>
    <property type="match status" value="1"/>
</dbReference>
<evidence type="ECO:0000256" key="2">
    <source>
        <dbReference type="ARBA" id="ARBA00012180"/>
    </source>
</evidence>
<evidence type="ECO:0000259" key="4">
    <source>
        <dbReference type="PROSITE" id="PS50878"/>
    </source>
</evidence>
<evidence type="ECO:0000256" key="3">
    <source>
        <dbReference type="SAM" id="Coils"/>
    </source>
</evidence>
<keyword evidence="3" id="KW-0175">Coiled coil</keyword>
<feature type="domain" description="Reverse transcriptase" evidence="4">
    <location>
        <begin position="550"/>
        <end position="774"/>
    </location>
</feature>
<dbReference type="AlphaFoldDB" id="A0AAE0UZH3"/>
<evidence type="ECO:0000256" key="1">
    <source>
        <dbReference type="ARBA" id="ARBA00010879"/>
    </source>
</evidence>
<dbReference type="CDD" id="cd01650">
    <property type="entry name" value="RT_nLTR_like"/>
    <property type="match status" value="1"/>
</dbReference>
<comment type="similarity">
    <text evidence="1">Belongs to the beta type-B retroviral polymerase family. HERV class-II K(HML-2) pol subfamily.</text>
</comment>
<dbReference type="InterPro" id="IPR043502">
    <property type="entry name" value="DNA/RNA_pol_sf"/>
</dbReference>
<evidence type="ECO:0000313" key="6">
    <source>
        <dbReference type="Proteomes" id="UP001274896"/>
    </source>
</evidence>
<dbReference type="InterPro" id="IPR000477">
    <property type="entry name" value="RT_dom"/>
</dbReference>
<reference evidence="5" key="1">
    <citation type="submission" date="2023-06" db="EMBL/GenBank/DDBJ databases">
        <title>Male Hemibagrus guttatus genome.</title>
        <authorList>
            <person name="Bian C."/>
        </authorList>
    </citation>
    <scope>NUCLEOTIDE SEQUENCE</scope>
    <source>
        <strain evidence="5">Male_cb2023</strain>
        <tissue evidence="5">Muscle</tissue>
    </source>
</reference>
<feature type="coiled-coil region" evidence="3">
    <location>
        <begin position="384"/>
        <end position="418"/>
    </location>
</feature>
<dbReference type="EC" id="3.1.26.4" evidence="2"/>
<name>A0AAE0UZH3_9TELE</name>
<proteinExistence type="inferred from homology"/>
<dbReference type="Gene3D" id="3.60.10.10">
    <property type="entry name" value="Endonuclease/exonuclease/phosphatase"/>
    <property type="match status" value="1"/>
</dbReference>
<gene>
    <name evidence="5" type="ORF">QTP70_029866</name>
</gene>
<dbReference type="InterPro" id="IPR036691">
    <property type="entry name" value="Endo/exonu/phosph_ase_sf"/>
</dbReference>
<evidence type="ECO:0000313" key="5">
    <source>
        <dbReference type="EMBL" id="KAK3524554.1"/>
    </source>
</evidence>
<dbReference type="InterPro" id="IPR043128">
    <property type="entry name" value="Rev_trsase/Diguanyl_cyclase"/>
</dbReference>
<dbReference type="PANTHER" id="PTHR19446">
    <property type="entry name" value="REVERSE TRANSCRIPTASES"/>
    <property type="match status" value="1"/>
</dbReference>
<protein>
    <recommendedName>
        <fullName evidence="2">ribonuclease H</fullName>
        <ecNumber evidence="2">3.1.26.4</ecNumber>
    </recommendedName>
</protein>
<dbReference type="SUPFAM" id="SSF56219">
    <property type="entry name" value="DNase I-like"/>
    <property type="match status" value="1"/>
</dbReference>
<dbReference type="Proteomes" id="UP001274896">
    <property type="component" value="Unassembled WGS sequence"/>
</dbReference>
<comment type="caution">
    <text evidence="5">The sequence shown here is derived from an EMBL/GenBank/DDBJ whole genome shotgun (WGS) entry which is preliminary data.</text>
</comment>
<accession>A0AAE0UZH3</accession>